<feature type="transmembrane region" description="Helical" evidence="7">
    <location>
        <begin position="345"/>
        <end position="375"/>
    </location>
</feature>
<dbReference type="GO" id="GO:0044874">
    <property type="term" value="P:lipoprotein localization to outer membrane"/>
    <property type="evidence" value="ECO:0007669"/>
    <property type="project" value="TreeGrafter"/>
</dbReference>
<comment type="similarity">
    <text evidence="2">Belongs to the ABC-4 integral membrane protein family. LolC/E subfamily.</text>
</comment>
<dbReference type="Pfam" id="PF02687">
    <property type="entry name" value="FtsX"/>
    <property type="match status" value="1"/>
</dbReference>
<dbReference type="AlphaFoldDB" id="H9UFK4"/>
<dbReference type="RefSeq" id="WP_014454295.1">
    <property type="nucleotide sequence ID" value="NC_017098.1"/>
</dbReference>
<proteinExistence type="inferred from homology"/>
<keyword evidence="4 7" id="KW-0812">Transmembrane</keyword>
<evidence type="ECO:0000256" key="3">
    <source>
        <dbReference type="ARBA" id="ARBA00022475"/>
    </source>
</evidence>
<dbReference type="InterPro" id="IPR025857">
    <property type="entry name" value="MacB_PCD"/>
</dbReference>
<dbReference type="PATRIC" id="fig|889378.3.peg.191"/>
<dbReference type="HOGENOM" id="CLU_000604_8_6_12"/>
<evidence type="ECO:0000259" key="9">
    <source>
        <dbReference type="Pfam" id="PF12704"/>
    </source>
</evidence>
<dbReference type="eggNOG" id="COG4591">
    <property type="taxonomic scope" value="Bacteria"/>
</dbReference>
<dbReference type="PANTHER" id="PTHR30489:SF0">
    <property type="entry name" value="LIPOPROTEIN-RELEASING SYSTEM TRANSMEMBRANE PROTEIN LOLE"/>
    <property type="match status" value="1"/>
</dbReference>
<dbReference type="InterPro" id="IPR003838">
    <property type="entry name" value="ABC3_permease_C"/>
</dbReference>
<keyword evidence="10" id="KW-0449">Lipoprotein</keyword>
<feature type="transmembrane region" description="Helical" evidence="7">
    <location>
        <begin position="405"/>
        <end position="424"/>
    </location>
</feature>
<sequence length="441" mass="48554">MNRQKSDPGKTGRGFNPEVLGMAVRNIWRNRRRTVLNMIAVMVGVTILSFSVGWMRGYFTTLYDGMITLDTGHIQILHREYLDEERRLPLDLMVPEHHQVRDQLLQRSDIVAAAGRIQYELELGNGREYMPMRGRAIDPEREPGLTDLAQFLEDGTYLAAPVSDAAATEQARSEILIGRTAADLLDLQVGDTAFVRVRDRYGAPNTTAWTVGGIYRTGYPVFDRYLAVSALQPTAELLRTGDAVTHLVLRSDIRSARSRASLEQRVEDLQQDLPEGLVGYPWQRFARTMIAAVEADIGAFGLMLGILFVLILLGILNSMSMAVRERGREIGTMRAIGLTRRELKMLLVAEGAVIALLASVVGVVFGGAIAAYVQFVGFDVAQYMPPDLPIPFGDRFYGDYRLVDFLGSAAFGVLAAVAGSLLPARRAASLSIADTMRSGSL</sequence>
<dbReference type="Pfam" id="PF12704">
    <property type="entry name" value="MacB_PCD"/>
    <property type="match status" value="1"/>
</dbReference>
<dbReference type="KEGG" id="sfc:Spiaf_0188"/>
<accession>H9UFK4</accession>
<evidence type="ECO:0000313" key="11">
    <source>
        <dbReference type="Proteomes" id="UP000007383"/>
    </source>
</evidence>
<keyword evidence="11" id="KW-1185">Reference proteome</keyword>
<keyword evidence="5 7" id="KW-1133">Transmembrane helix</keyword>
<feature type="transmembrane region" description="Helical" evidence="7">
    <location>
        <begin position="35"/>
        <end position="55"/>
    </location>
</feature>
<evidence type="ECO:0000259" key="8">
    <source>
        <dbReference type="Pfam" id="PF02687"/>
    </source>
</evidence>
<organism evidence="10 11">
    <name type="scientific">Spirochaeta africana (strain ATCC 700263 / DSM 8902 / Z-7692)</name>
    <dbReference type="NCBI Taxonomy" id="889378"/>
    <lineage>
        <taxon>Bacteria</taxon>
        <taxon>Pseudomonadati</taxon>
        <taxon>Spirochaetota</taxon>
        <taxon>Spirochaetia</taxon>
        <taxon>Spirochaetales</taxon>
        <taxon>Spirochaetaceae</taxon>
        <taxon>Spirochaeta</taxon>
    </lineage>
</organism>
<evidence type="ECO:0000256" key="5">
    <source>
        <dbReference type="ARBA" id="ARBA00022989"/>
    </source>
</evidence>
<dbReference type="STRING" id="889378.Spiaf_0188"/>
<dbReference type="PANTHER" id="PTHR30489">
    <property type="entry name" value="LIPOPROTEIN-RELEASING SYSTEM TRANSMEMBRANE PROTEIN LOLE"/>
    <property type="match status" value="1"/>
</dbReference>
<feature type="domain" description="ABC3 transporter permease C-terminal" evidence="8">
    <location>
        <begin position="302"/>
        <end position="431"/>
    </location>
</feature>
<evidence type="ECO:0000256" key="4">
    <source>
        <dbReference type="ARBA" id="ARBA00022692"/>
    </source>
</evidence>
<reference evidence="11" key="1">
    <citation type="journal article" date="2013" name="Stand. Genomic Sci.">
        <title>Complete genome sequence of the halophilic bacterium Spirochaeta africana type strain (Z-7692(T)) from the alkaline Lake Magadi in the East African Rift.</title>
        <authorList>
            <person name="Liolos K."/>
            <person name="Abt B."/>
            <person name="Scheuner C."/>
            <person name="Teshima H."/>
            <person name="Held B."/>
            <person name="Lapidus A."/>
            <person name="Nolan M."/>
            <person name="Lucas S."/>
            <person name="Deshpande S."/>
            <person name="Cheng J.F."/>
            <person name="Tapia R."/>
            <person name="Goodwin L.A."/>
            <person name="Pitluck S."/>
            <person name="Pagani I."/>
            <person name="Ivanova N."/>
            <person name="Mavromatis K."/>
            <person name="Mikhailova N."/>
            <person name="Huntemann M."/>
            <person name="Pati A."/>
            <person name="Chen A."/>
            <person name="Palaniappan K."/>
            <person name="Land M."/>
            <person name="Rohde M."/>
            <person name="Tindall B.J."/>
            <person name="Detter J.C."/>
            <person name="Goker M."/>
            <person name="Bristow J."/>
            <person name="Eisen J.A."/>
            <person name="Markowitz V."/>
            <person name="Hugenholtz P."/>
            <person name="Woyke T."/>
            <person name="Klenk H.P."/>
            <person name="Kyrpides N.C."/>
        </authorList>
    </citation>
    <scope>NUCLEOTIDE SEQUENCE</scope>
    <source>
        <strain evidence="11">ATCC 700263 / DSM 8902 / Z-7692</strain>
    </source>
</reference>
<dbReference type="Proteomes" id="UP000007383">
    <property type="component" value="Chromosome"/>
</dbReference>
<feature type="domain" description="MacB-like periplasmic core" evidence="9">
    <location>
        <begin position="34"/>
        <end position="267"/>
    </location>
</feature>
<evidence type="ECO:0000256" key="2">
    <source>
        <dbReference type="ARBA" id="ARBA00005236"/>
    </source>
</evidence>
<dbReference type="GO" id="GO:0098797">
    <property type="term" value="C:plasma membrane protein complex"/>
    <property type="evidence" value="ECO:0007669"/>
    <property type="project" value="TreeGrafter"/>
</dbReference>
<gene>
    <name evidence="10" type="ordered locus">Spiaf_0188</name>
</gene>
<evidence type="ECO:0000256" key="1">
    <source>
        <dbReference type="ARBA" id="ARBA00004651"/>
    </source>
</evidence>
<comment type="subcellular location">
    <subcellularLocation>
        <location evidence="1">Cell membrane</location>
        <topology evidence="1">Multi-pass membrane protein</topology>
    </subcellularLocation>
</comment>
<protein>
    <submittedName>
        <fullName evidence="10">ABC-type transport system, involved in lipoprotein release, permease component</fullName>
    </submittedName>
</protein>
<evidence type="ECO:0000256" key="6">
    <source>
        <dbReference type="ARBA" id="ARBA00023136"/>
    </source>
</evidence>
<keyword evidence="3" id="KW-1003">Cell membrane</keyword>
<dbReference type="InterPro" id="IPR051447">
    <property type="entry name" value="Lipoprotein-release_system"/>
</dbReference>
<feature type="transmembrane region" description="Helical" evidence="7">
    <location>
        <begin position="297"/>
        <end position="324"/>
    </location>
</feature>
<evidence type="ECO:0000313" key="10">
    <source>
        <dbReference type="EMBL" id="AFG36297.1"/>
    </source>
</evidence>
<name>H9UFK4_SPIAZ</name>
<keyword evidence="6 7" id="KW-0472">Membrane</keyword>
<evidence type="ECO:0000256" key="7">
    <source>
        <dbReference type="SAM" id="Phobius"/>
    </source>
</evidence>
<dbReference type="EMBL" id="CP003282">
    <property type="protein sequence ID" value="AFG36297.1"/>
    <property type="molecule type" value="Genomic_DNA"/>
</dbReference>